<gene>
    <name evidence="11" type="ORF">ROZALSC1DRAFT_11394</name>
</gene>
<evidence type="ECO:0000256" key="8">
    <source>
        <dbReference type="ARBA" id="ARBA00023242"/>
    </source>
</evidence>
<evidence type="ECO:0000256" key="5">
    <source>
        <dbReference type="ARBA" id="ARBA00022833"/>
    </source>
</evidence>
<evidence type="ECO:0000256" key="9">
    <source>
        <dbReference type="PROSITE-ProRule" id="PRU00042"/>
    </source>
</evidence>
<comment type="subcellular location">
    <subcellularLocation>
        <location evidence="1">Nucleus</location>
    </subcellularLocation>
</comment>
<dbReference type="PROSITE" id="PS50157">
    <property type="entry name" value="ZINC_FINGER_C2H2_2"/>
    <property type="match status" value="4"/>
</dbReference>
<feature type="domain" description="C2H2-type" evidence="10">
    <location>
        <begin position="114"/>
        <end position="141"/>
    </location>
</feature>
<dbReference type="PANTHER" id="PTHR24394">
    <property type="entry name" value="ZINC FINGER PROTEIN"/>
    <property type="match status" value="1"/>
</dbReference>
<dbReference type="SUPFAM" id="SSF57667">
    <property type="entry name" value="beta-beta-alpha zinc fingers"/>
    <property type="match status" value="2"/>
</dbReference>
<dbReference type="Pfam" id="PF00096">
    <property type="entry name" value="zf-C2H2"/>
    <property type="match status" value="4"/>
</dbReference>
<dbReference type="PROSITE" id="PS00028">
    <property type="entry name" value="ZINC_FINGER_C2H2_1"/>
    <property type="match status" value="4"/>
</dbReference>
<dbReference type="FunFam" id="3.30.160.60:FF:001289">
    <property type="entry name" value="Zinc finger protein 574"/>
    <property type="match status" value="1"/>
</dbReference>
<reference evidence="12" key="1">
    <citation type="journal article" date="2018" name="Nat. Microbiol.">
        <title>Leveraging single-cell genomics to expand the fungal tree of life.</title>
        <authorList>
            <person name="Ahrendt S.R."/>
            <person name="Quandt C.A."/>
            <person name="Ciobanu D."/>
            <person name="Clum A."/>
            <person name="Salamov A."/>
            <person name="Andreopoulos B."/>
            <person name="Cheng J.F."/>
            <person name="Woyke T."/>
            <person name="Pelin A."/>
            <person name="Henrissat B."/>
            <person name="Reynolds N.K."/>
            <person name="Benny G.L."/>
            <person name="Smith M.E."/>
            <person name="James T.Y."/>
            <person name="Grigoriev I.V."/>
        </authorList>
    </citation>
    <scope>NUCLEOTIDE SEQUENCE [LARGE SCALE GENOMIC DNA]</scope>
    <source>
        <strain evidence="12">CSF55</strain>
    </source>
</reference>
<evidence type="ECO:0000313" key="12">
    <source>
        <dbReference type="Proteomes" id="UP000281549"/>
    </source>
</evidence>
<dbReference type="GO" id="GO:0000981">
    <property type="term" value="F:DNA-binding transcription factor activity, RNA polymerase II-specific"/>
    <property type="evidence" value="ECO:0007669"/>
    <property type="project" value="TreeGrafter"/>
</dbReference>
<feature type="domain" description="C2H2-type" evidence="10">
    <location>
        <begin position="22"/>
        <end position="50"/>
    </location>
</feature>
<keyword evidence="5" id="KW-0862">Zinc</keyword>
<evidence type="ECO:0000259" key="10">
    <source>
        <dbReference type="PROSITE" id="PS50157"/>
    </source>
</evidence>
<organism evidence="11 12">
    <name type="scientific">Rozella allomycis (strain CSF55)</name>
    <dbReference type="NCBI Taxonomy" id="988480"/>
    <lineage>
        <taxon>Eukaryota</taxon>
        <taxon>Fungi</taxon>
        <taxon>Fungi incertae sedis</taxon>
        <taxon>Cryptomycota</taxon>
        <taxon>Cryptomycota incertae sedis</taxon>
        <taxon>Rozella</taxon>
    </lineage>
</organism>
<proteinExistence type="predicted"/>
<dbReference type="Gene3D" id="3.30.160.60">
    <property type="entry name" value="Classic Zinc Finger"/>
    <property type="match status" value="3"/>
</dbReference>
<dbReference type="PANTHER" id="PTHR24394:SF29">
    <property type="entry name" value="MYONEURIN"/>
    <property type="match status" value="1"/>
</dbReference>
<keyword evidence="8" id="KW-0539">Nucleus</keyword>
<dbReference type="Proteomes" id="UP000281549">
    <property type="component" value="Unassembled WGS sequence"/>
</dbReference>
<dbReference type="EMBL" id="ML004953">
    <property type="protein sequence ID" value="RKP21452.1"/>
    <property type="molecule type" value="Genomic_DNA"/>
</dbReference>
<dbReference type="GO" id="GO:0005634">
    <property type="term" value="C:nucleus"/>
    <property type="evidence" value="ECO:0007669"/>
    <property type="project" value="UniProtKB-SubCell"/>
</dbReference>
<keyword evidence="6" id="KW-0805">Transcription regulation</keyword>
<sequence>MESNDPPDYITIVDEKTSKRSFICPICQVSFLRSSHARRHILSIHFPEKQHVCNICNRKFARADNLRQHSKIHEENFVPKKVKRNVECTLCGKHFPTPSHVIRHMRIHTGEKPFECGICKKRFTRKDNLNQHEKIHFRDNPRSHFSKELEIALSATHSDPLPLSSHQSDMHPEHLKTAMWSQQVLSSDKESTVYNIFDV</sequence>
<evidence type="ECO:0000313" key="11">
    <source>
        <dbReference type="EMBL" id="RKP21452.1"/>
    </source>
</evidence>
<keyword evidence="4 9" id="KW-0863">Zinc-finger</keyword>
<keyword evidence="7" id="KW-0804">Transcription</keyword>
<feature type="domain" description="C2H2-type" evidence="10">
    <location>
        <begin position="86"/>
        <end position="113"/>
    </location>
</feature>
<dbReference type="GO" id="GO:0008270">
    <property type="term" value="F:zinc ion binding"/>
    <property type="evidence" value="ECO:0007669"/>
    <property type="project" value="UniProtKB-KW"/>
</dbReference>
<dbReference type="FunFam" id="3.30.160.60:FF:000446">
    <property type="entry name" value="Zinc finger protein"/>
    <property type="match status" value="1"/>
</dbReference>
<dbReference type="InterPro" id="IPR013087">
    <property type="entry name" value="Znf_C2H2_type"/>
</dbReference>
<evidence type="ECO:0000256" key="6">
    <source>
        <dbReference type="ARBA" id="ARBA00023015"/>
    </source>
</evidence>
<dbReference type="SMART" id="SM00355">
    <property type="entry name" value="ZnF_C2H2"/>
    <property type="match status" value="4"/>
</dbReference>
<evidence type="ECO:0000256" key="3">
    <source>
        <dbReference type="ARBA" id="ARBA00022737"/>
    </source>
</evidence>
<name>A0A4P9YQA2_ROZAC</name>
<evidence type="ECO:0000256" key="2">
    <source>
        <dbReference type="ARBA" id="ARBA00022723"/>
    </source>
</evidence>
<keyword evidence="3" id="KW-0677">Repeat</keyword>
<protein>
    <recommendedName>
        <fullName evidence="10">C2H2-type domain-containing protein</fullName>
    </recommendedName>
</protein>
<dbReference type="AlphaFoldDB" id="A0A4P9YQA2"/>
<dbReference type="InterPro" id="IPR036236">
    <property type="entry name" value="Znf_C2H2_sf"/>
</dbReference>
<evidence type="ECO:0000256" key="7">
    <source>
        <dbReference type="ARBA" id="ARBA00023163"/>
    </source>
</evidence>
<keyword evidence="2" id="KW-0479">Metal-binding</keyword>
<feature type="domain" description="C2H2-type" evidence="10">
    <location>
        <begin position="51"/>
        <end position="73"/>
    </location>
</feature>
<dbReference type="FunFam" id="3.30.160.60:FF:001498">
    <property type="entry name" value="Zinc finger protein 404"/>
    <property type="match status" value="1"/>
</dbReference>
<accession>A0A4P9YQA2</accession>
<evidence type="ECO:0000256" key="4">
    <source>
        <dbReference type="ARBA" id="ARBA00022771"/>
    </source>
</evidence>
<evidence type="ECO:0000256" key="1">
    <source>
        <dbReference type="ARBA" id="ARBA00004123"/>
    </source>
</evidence>